<feature type="transmembrane region" description="Helical" evidence="1">
    <location>
        <begin position="373"/>
        <end position="392"/>
    </location>
</feature>
<feature type="transmembrane region" description="Helical" evidence="1">
    <location>
        <begin position="23"/>
        <end position="42"/>
    </location>
</feature>
<dbReference type="RefSeq" id="WP_346031366.1">
    <property type="nucleotide sequence ID" value="NZ_BAABHV010000001.1"/>
</dbReference>
<accession>A0ABP9JZ52</accession>
<keyword evidence="1" id="KW-0472">Membrane</keyword>
<feature type="transmembrane region" description="Helical" evidence="1">
    <location>
        <begin position="268"/>
        <end position="286"/>
    </location>
</feature>
<keyword evidence="4" id="KW-1185">Reference proteome</keyword>
<feature type="transmembrane region" description="Helical" evidence="1">
    <location>
        <begin position="298"/>
        <end position="321"/>
    </location>
</feature>
<dbReference type="Proteomes" id="UP001500518">
    <property type="component" value="Unassembled WGS sequence"/>
</dbReference>
<feature type="domain" description="DUF418" evidence="2">
    <location>
        <begin position="248"/>
        <end position="407"/>
    </location>
</feature>
<dbReference type="InterPro" id="IPR007349">
    <property type="entry name" value="DUF418"/>
</dbReference>
<evidence type="ECO:0000313" key="3">
    <source>
        <dbReference type="EMBL" id="GAA5047019.1"/>
    </source>
</evidence>
<evidence type="ECO:0000313" key="4">
    <source>
        <dbReference type="Proteomes" id="UP001500518"/>
    </source>
</evidence>
<comment type="caution">
    <text evidence="3">The sequence shown here is derived from an EMBL/GenBank/DDBJ whole genome shotgun (WGS) entry which is preliminary data.</text>
</comment>
<feature type="transmembrane region" description="Helical" evidence="1">
    <location>
        <begin position="104"/>
        <end position="120"/>
    </location>
</feature>
<organism evidence="3 4">
    <name type="scientific">Erythrobacter westpacificensis</name>
    <dbReference type="NCBI Taxonomy" id="1055231"/>
    <lineage>
        <taxon>Bacteria</taxon>
        <taxon>Pseudomonadati</taxon>
        <taxon>Pseudomonadota</taxon>
        <taxon>Alphaproteobacteria</taxon>
        <taxon>Sphingomonadales</taxon>
        <taxon>Erythrobacteraceae</taxon>
        <taxon>Erythrobacter/Porphyrobacter group</taxon>
        <taxon>Erythrobacter</taxon>
    </lineage>
</organism>
<name>A0ABP9JZ52_9SPHN</name>
<keyword evidence="1" id="KW-0812">Transmembrane</keyword>
<gene>
    <name evidence="3" type="ORF">GCM10023208_03010</name>
</gene>
<sequence length="424" mass="45494">MSVSGTALTAAPSSRKRITALDALRGVAVIGIVPMNVIAFSMPANAYLNPRVWGGTGELEVALWAISSVLVEDKFRALFAMMFGAGIAILLGKKSDHPLRAHTARMAVLLAIGLAHAIVLANNDVLRIYAVCGLLLPLAVNWPVRRLLWAAGLLIAGQLAVSGYYAWGWLDYWYQRVSGLTIDLAPLDMAERTYGGHPDTTAASLARGQEGLSERLVRRVSDPMLQVRFIVASIPSALASMLLGVALWRGGLLAGEWEPRRALRLTRACALAGIPVLIALMAWSILSGFDPIVTAANALVWSAPFDIVLGTGYAALAMALFGGAMKDHRATRLFAAAGRMALTNYLASSVIFAALFAGWGLGLFGEVSRGKALLLALIPIAAMLAWSPPWLARFRQGPAEWAWRSLSGLKRLPLLRDRGRERAP</sequence>
<feature type="transmembrane region" description="Helical" evidence="1">
    <location>
        <begin position="342"/>
        <end position="361"/>
    </location>
</feature>
<evidence type="ECO:0000256" key="1">
    <source>
        <dbReference type="SAM" id="Phobius"/>
    </source>
</evidence>
<dbReference type="PANTHER" id="PTHR30590">
    <property type="entry name" value="INNER MEMBRANE PROTEIN"/>
    <property type="match status" value="1"/>
</dbReference>
<feature type="transmembrane region" description="Helical" evidence="1">
    <location>
        <begin position="126"/>
        <end position="142"/>
    </location>
</feature>
<proteinExistence type="predicted"/>
<dbReference type="EMBL" id="BAABHV010000001">
    <property type="protein sequence ID" value="GAA5047019.1"/>
    <property type="molecule type" value="Genomic_DNA"/>
</dbReference>
<reference evidence="4" key="1">
    <citation type="journal article" date="2019" name="Int. J. Syst. Evol. Microbiol.">
        <title>The Global Catalogue of Microorganisms (GCM) 10K type strain sequencing project: providing services to taxonomists for standard genome sequencing and annotation.</title>
        <authorList>
            <consortium name="The Broad Institute Genomics Platform"/>
            <consortium name="The Broad Institute Genome Sequencing Center for Infectious Disease"/>
            <person name="Wu L."/>
            <person name="Ma J."/>
        </authorList>
    </citation>
    <scope>NUCLEOTIDE SEQUENCE [LARGE SCALE GENOMIC DNA]</scope>
    <source>
        <strain evidence="4">JCM 18014</strain>
    </source>
</reference>
<dbReference type="Pfam" id="PF04235">
    <property type="entry name" value="DUF418"/>
    <property type="match status" value="1"/>
</dbReference>
<keyword evidence="1" id="KW-1133">Transmembrane helix</keyword>
<dbReference type="InterPro" id="IPR052529">
    <property type="entry name" value="Bact_Transport_Assoc"/>
</dbReference>
<evidence type="ECO:0000259" key="2">
    <source>
        <dbReference type="Pfam" id="PF04235"/>
    </source>
</evidence>
<feature type="transmembrane region" description="Helical" evidence="1">
    <location>
        <begin position="225"/>
        <end position="248"/>
    </location>
</feature>
<feature type="transmembrane region" description="Helical" evidence="1">
    <location>
        <begin position="147"/>
        <end position="167"/>
    </location>
</feature>
<protein>
    <submittedName>
        <fullName evidence="3">DUF418 domain-containing protein</fullName>
    </submittedName>
</protein>
<feature type="transmembrane region" description="Helical" evidence="1">
    <location>
        <begin position="75"/>
        <end position="92"/>
    </location>
</feature>
<dbReference type="PANTHER" id="PTHR30590:SF2">
    <property type="entry name" value="INNER MEMBRANE PROTEIN"/>
    <property type="match status" value="1"/>
</dbReference>